<keyword evidence="1" id="KW-0472">Membrane</keyword>
<sequence>MRPAWIVLRLLAYGAAGITVLALAICAISAALVFAQGCVAALLALAVLLGACWTLLVMDRWFFPALHANDRPKRSGVGS</sequence>
<gene>
    <name evidence="2" type="ORF">GCM10007860_06190</name>
</gene>
<proteinExistence type="predicted"/>
<evidence type="ECO:0008006" key="4">
    <source>
        <dbReference type="Google" id="ProtNLM"/>
    </source>
</evidence>
<dbReference type="EMBL" id="BSOZ01000005">
    <property type="protein sequence ID" value="GLS03475.1"/>
    <property type="molecule type" value="Genomic_DNA"/>
</dbReference>
<feature type="transmembrane region" description="Helical" evidence="1">
    <location>
        <begin position="40"/>
        <end position="63"/>
    </location>
</feature>
<evidence type="ECO:0000313" key="2">
    <source>
        <dbReference type="EMBL" id="GLS03475.1"/>
    </source>
</evidence>
<dbReference type="Proteomes" id="UP001156836">
    <property type="component" value="Unassembled WGS sequence"/>
</dbReference>
<evidence type="ECO:0000313" key="3">
    <source>
        <dbReference type="Proteomes" id="UP001156836"/>
    </source>
</evidence>
<feature type="transmembrane region" description="Helical" evidence="1">
    <location>
        <begin position="12"/>
        <end position="34"/>
    </location>
</feature>
<evidence type="ECO:0000256" key="1">
    <source>
        <dbReference type="SAM" id="Phobius"/>
    </source>
</evidence>
<keyword evidence="1" id="KW-1133">Transmembrane helix</keyword>
<name>A0ABQ6BN93_9NEIS</name>
<comment type="caution">
    <text evidence="2">The sequence shown here is derived from an EMBL/GenBank/DDBJ whole genome shotgun (WGS) entry which is preliminary data.</text>
</comment>
<organism evidence="2 3">
    <name type="scientific">Chitiniphilus shinanonensis</name>
    <dbReference type="NCBI Taxonomy" id="553088"/>
    <lineage>
        <taxon>Bacteria</taxon>
        <taxon>Pseudomonadati</taxon>
        <taxon>Pseudomonadota</taxon>
        <taxon>Betaproteobacteria</taxon>
        <taxon>Neisseriales</taxon>
        <taxon>Chitinibacteraceae</taxon>
        <taxon>Chitiniphilus</taxon>
    </lineage>
</organism>
<keyword evidence="3" id="KW-1185">Reference proteome</keyword>
<dbReference type="RefSeq" id="WP_018748791.1">
    <property type="nucleotide sequence ID" value="NZ_BSOZ01000005.1"/>
</dbReference>
<keyword evidence="1" id="KW-0812">Transmembrane</keyword>
<protein>
    <recommendedName>
        <fullName evidence="4">Lipoprotein</fullName>
    </recommendedName>
</protein>
<reference evidence="3" key="1">
    <citation type="journal article" date="2019" name="Int. J. Syst. Evol. Microbiol.">
        <title>The Global Catalogue of Microorganisms (GCM) 10K type strain sequencing project: providing services to taxonomists for standard genome sequencing and annotation.</title>
        <authorList>
            <consortium name="The Broad Institute Genomics Platform"/>
            <consortium name="The Broad Institute Genome Sequencing Center for Infectious Disease"/>
            <person name="Wu L."/>
            <person name="Ma J."/>
        </authorList>
    </citation>
    <scope>NUCLEOTIDE SEQUENCE [LARGE SCALE GENOMIC DNA]</scope>
    <source>
        <strain evidence="3">NBRC 104970</strain>
    </source>
</reference>
<accession>A0ABQ6BN93</accession>